<proteinExistence type="predicted"/>
<dbReference type="OrthoDB" id="5521229at2759"/>
<dbReference type="AlphaFoldDB" id="A0A2G5BFW3"/>
<accession>A0A2G5BFW3</accession>
<organism evidence="1 2">
    <name type="scientific">Coemansia reversa (strain ATCC 12441 / NRRL 1564)</name>
    <dbReference type="NCBI Taxonomy" id="763665"/>
    <lineage>
        <taxon>Eukaryota</taxon>
        <taxon>Fungi</taxon>
        <taxon>Fungi incertae sedis</taxon>
        <taxon>Zoopagomycota</taxon>
        <taxon>Kickxellomycotina</taxon>
        <taxon>Kickxellomycetes</taxon>
        <taxon>Kickxellales</taxon>
        <taxon>Kickxellaceae</taxon>
        <taxon>Coemansia</taxon>
    </lineage>
</organism>
<name>A0A2G5BFW3_COERN</name>
<gene>
    <name evidence="1" type="ORF">COEREDRAFT_85782</name>
</gene>
<sequence length="242" mass="27649">MAAQNMAGLIPNITAVDFDFEFMDNFMKYFVAFLVSNYDQQLNNFVSCGISDFKHYPIFTSLINLDILTETFEAPQLPQVCAKPLKNVTISTGCEQFEWDMFYIDNISDSVSFDNLELLDITGNCILPDEDIHLPLDSSNISHKKLRFPLLKLLRLHSVSLRTEDIQSLFQLPLKELYCCGYPSQVLVDICGQHLSDLESITPEVDDHIGNNTFFTFITDMNKVFASLHGVEKHVLAEYYTF</sequence>
<evidence type="ECO:0000313" key="2">
    <source>
        <dbReference type="Proteomes" id="UP000242474"/>
    </source>
</evidence>
<protein>
    <recommendedName>
        <fullName evidence="3">RNI-like protein</fullName>
    </recommendedName>
</protein>
<evidence type="ECO:0000313" key="1">
    <source>
        <dbReference type="EMBL" id="PIA17905.1"/>
    </source>
</evidence>
<reference evidence="1 2" key="1">
    <citation type="journal article" date="2015" name="Genome Biol. Evol.">
        <title>Phylogenomic analyses indicate that early fungi evolved digesting cell walls of algal ancestors of land plants.</title>
        <authorList>
            <person name="Chang Y."/>
            <person name="Wang S."/>
            <person name="Sekimoto S."/>
            <person name="Aerts A.L."/>
            <person name="Choi C."/>
            <person name="Clum A."/>
            <person name="LaButti K.M."/>
            <person name="Lindquist E.A."/>
            <person name="Yee Ngan C."/>
            <person name="Ohm R.A."/>
            <person name="Salamov A.A."/>
            <person name="Grigoriev I.V."/>
            <person name="Spatafora J.W."/>
            <person name="Berbee M.L."/>
        </authorList>
    </citation>
    <scope>NUCLEOTIDE SEQUENCE [LARGE SCALE GENOMIC DNA]</scope>
    <source>
        <strain evidence="1 2">NRRL 1564</strain>
    </source>
</reference>
<evidence type="ECO:0008006" key="3">
    <source>
        <dbReference type="Google" id="ProtNLM"/>
    </source>
</evidence>
<dbReference type="Proteomes" id="UP000242474">
    <property type="component" value="Unassembled WGS sequence"/>
</dbReference>
<dbReference type="EMBL" id="KZ303492">
    <property type="protein sequence ID" value="PIA17905.1"/>
    <property type="molecule type" value="Genomic_DNA"/>
</dbReference>
<keyword evidence="2" id="KW-1185">Reference proteome</keyword>